<proteinExistence type="predicted"/>
<accession>A0A2S7YL21</accession>
<dbReference type="OrthoDB" id="408373at2759"/>
<dbReference type="SUPFAM" id="SSF53474">
    <property type="entry name" value="alpha/beta-Hydrolases"/>
    <property type="match status" value="1"/>
</dbReference>
<evidence type="ECO:0000259" key="2">
    <source>
        <dbReference type="Pfam" id="PF12697"/>
    </source>
</evidence>
<comment type="caution">
    <text evidence="3">The sequence shown here is derived from an EMBL/GenBank/DDBJ whole genome shotgun (WGS) entry which is preliminary data.</text>
</comment>
<dbReference type="InterPro" id="IPR052897">
    <property type="entry name" value="Sec-Metab_Biosynth_Hydrolase"/>
</dbReference>
<feature type="region of interest" description="Disordered" evidence="1">
    <location>
        <begin position="17"/>
        <end position="42"/>
    </location>
</feature>
<dbReference type="InterPro" id="IPR029058">
    <property type="entry name" value="AB_hydrolase_fold"/>
</dbReference>
<gene>
    <name evidence="3" type="ORF">BB8028_0007g00770</name>
</gene>
<evidence type="ECO:0000256" key="1">
    <source>
        <dbReference type="SAM" id="MobiDB-lite"/>
    </source>
</evidence>
<dbReference type="InterPro" id="IPR000073">
    <property type="entry name" value="AB_hydrolase_1"/>
</dbReference>
<name>A0A2S7YL21_BEABA</name>
<evidence type="ECO:0000313" key="4">
    <source>
        <dbReference type="Proteomes" id="UP000237441"/>
    </source>
</evidence>
<sequence length="296" mass="32744">MMYLVFVRLECTRKQNFPKPSTLSRTSRDRRTPSSHPACDGQQMQVTIPQPRAVLIVTGAWHVPGHYQKLVAAIESRGIRTICETLPTNNNVVPPNTTLQDDVDFIRSIVAKETASGTHLTVLAHSWGGMISSSALADFAVPRGSTQGGVTDLIFMCAFVPREGESLYGVSGKQPPYLVDENNIMVCRDHLKRFYNDLEPEEAAWAESLRVAHGTVAQNTPLSMEKVAWRTIPLSYIFCENDEAVPLSLQKMMVGRVESDGISVKQYSLAASHSPFLSMPDKVADIVEEVINRVSE</sequence>
<reference evidence="3 4" key="1">
    <citation type="submission" date="2016-07" db="EMBL/GenBank/DDBJ databases">
        <title>Comparative genomics of the entomopathogenic fungus Beauveria bassiana.</title>
        <authorList>
            <person name="Valero Jimenez C.A."/>
            <person name="Zwaan B.J."/>
            <person name="Van Kan J.A."/>
            <person name="Takken W."/>
            <person name="Debets A.J."/>
            <person name="Schoustra S.E."/>
            <person name="Koenraadt C.J."/>
        </authorList>
    </citation>
    <scope>NUCLEOTIDE SEQUENCE [LARGE SCALE GENOMIC DNA]</scope>
    <source>
        <strain evidence="3 4">ARSEF 8028</strain>
    </source>
</reference>
<dbReference type="AlphaFoldDB" id="A0A2S7YL21"/>
<evidence type="ECO:0000313" key="3">
    <source>
        <dbReference type="EMBL" id="PQK16876.1"/>
    </source>
</evidence>
<dbReference type="Proteomes" id="UP000237441">
    <property type="component" value="Unassembled WGS sequence"/>
</dbReference>
<organism evidence="3 4">
    <name type="scientific">Beauveria bassiana</name>
    <name type="common">White muscardine disease fungus</name>
    <name type="synonym">Tritirachium shiotae</name>
    <dbReference type="NCBI Taxonomy" id="176275"/>
    <lineage>
        <taxon>Eukaryota</taxon>
        <taxon>Fungi</taxon>
        <taxon>Dikarya</taxon>
        <taxon>Ascomycota</taxon>
        <taxon>Pezizomycotina</taxon>
        <taxon>Sordariomycetes</taxon>
        <taxon>Hypocreomycetidae</taxon>
        <taxon>Hypocreales</taxon>
        <taxon>Cordycipitaceae</taxon>
        <taxon>Beauveria</taxon>
    </lineage>
</organism>
<dbReference type="Pfam" id="PF12697">
    <property type="entry name" value="Abhydrolase_6"/>
    <property type="match status" value="1"/>
</dbReference>
<dbReference type="PANTHER" id="PTHR37017:SF11">
    <property type="entry name" value="ESTERASE_LIPASE_THIOESTERASE DOMAIN-CONTAINING PROTEIN"/>
    <property type="match status" value="1"/>
</dbReference>
<dbReference type="PANTHER" id="PTHR37017">
    <property type="entry name" value="AB HYDROLASE-1 DOMAIN-CONTAINING PROTEIN-RELATED"/>
    <property type="match status" value="1"/>
</dbReference>
<feature type="domain" description="AB hydrolase-1" evidence="2">
    <location>
        <begin position="54"/>
        <end position="285"/>
    </location>
</feature>
<dbReference type="EMBL" id="JRHA01000007">
    <property type="protein sequence ID" value="PQK16876.1"/>
    <property type="molecule type" value="Genomic_DNA"/>
</dbReference>
<protein>
    <recommendedName>
        <fullName evidence="2">AB hydrolase-1 domain-containing protein</fullName>
    </recommendedName>
</protein>
<dbReference type="Gene3D" id="3.40.50.1820">
    <property type="entry name" value="alpha/beta hydrolase"/>
    <property type="match status" value="1"/>
</dbReference>